<accession>A0A940XXP1</accession>
<gene>
    <name evidence="1" type="ORF">J8N05_09815</name>
</gene>
<sequence length="176" mass="18953">MRRVDSLIGSGYVGREKAVEVEDAFPEARARVLGWLRLSSEAGDWRRFERQAGVAVHLHPEGLAAILAPVLASRAPGVNSEDLVDMLGELRAPEGVEPISALVRERKDTDGPFYALCIKGVQALAGIGTPEALRFLEGIARSAAGEWPDPLRWHAAEELGIEDELGFDEDAMVGGA</sequence>
<dbReference type="AlphaFoldDB" id="A0A940XXP1"/>
<dbReference type="Proteomes" id="UP000677413">
    <property type="component" value="Unassembled WGS sequence"/>
</dbReference>
<reference evidence="1 2" key="1">
    <citation type="submission" date="2021-04" db="EMBL/GenBank/DDBJ databases">
        <authorList>
            <person name="Tang X."/>
            <person name="Zhou X."/>
            <person name="Chen X."/>
            <person name="Cernava T."/>
            <person name="Zhang C."/>
        </authorList>
    </citation>
    <scope>NUCLEOTIDE SEQUENCE [LARGE SCALE GENOMIC DNA]</scope>
    <source>
        <strain evidence="1 2">BH-SS-21</strain>
    </source>
</reference>
<evidence type="ECO:0000313" key="1">
    <source>
        <dbReference type="EMBL" id="MBQ0848505.1"/>
    </source>
</evidence>
<organism evidence="1 2">
    <name type="scientific">Streptomyces liliiviolaceus</name>
    <dbReference type="NCBI Taxonomy" id="2823109"/>
    <lineage>
        <taxon>Bacteria</taxon>
        <taxon>Bacillati</taxon>
        <taxon>Actinomycetota</taxon>
        <taxon>Actinomycetes</taxon>
        <taxon>Kitasatosporales</taxon>
        <taxon>Streptomycetaceae</taxon>
        <taxon>Streptomyces</taxon>
    </lineage>
</organism>
<proteinExistence type="predicted"/>
<protein>
    <submittedName>
        <fullName evidence="1">Uncharacterized protein</fullName>
    </submittedName>
</protein>
<dbReference type="EMBL" id="JAGPYQ010000001">
    <property type="protein sequence ID" value="MBQ0848505.1"/>
    <property type="molecule type" value="Genomic_DNA"/>
</dbReference>
<evidence type="ECO:0000313" key="2">
    <source>
        <dbReference type="Proteomes" id="UP000677413"/>
    </source>
</evidence>
<keyword evidence="2" id="KW-1185">Reference proteome</keyword>
<comment type="caution">
    <text evidence="1">The sequence shown here is derived from an EMBL/GenBank/DDBJ whole genome shotgun (WGS) entry which is preliminary data.</text>
</comment>
<dbReference type="RefSeq" id="WP_210882038.1">
    <property type="nucleotide sequence ID" value="NZ_JAGPYQ010000001.1"/>
</dbReference>
<name>A0A940XXP1_9ACTN</name>